<dbReference type="EMBL" id="CAJJDN010000147">
    <property type="protein sequence ID" value="CAD8123742.1"/>
    <property type="molecule type" value="Genomic_DNA"/>
</dbReference>
<protein>
    <submittedName>
        <fullName evidence="1">Uncharacterized protein</fullName>
    </submittedName>
</protein>
<accession>A0A8S1R940</accession>
<evidence type="ECO:0000313" key="2">
    <source>
        <dbReference type="Proteomes" id="UP000692954"/>
    </source>
</evidence>
<sequence length="35" mass="4428">MIPSSRFIRLTNTMRRARNLQRQTYSIFKFFFWLT</sequence>
<name>A0A8S1R940_9CILI</name>
<evidence type="ECO:0000313" key="1">
    <source>
        <dbReference type="EMBL" id="CAD8123742.1"/>
    </source>
</evidence>
<reference evidence="1" key="1">
    <citation type="submission" date="2021-01" db="EMBL/GenBank/DDBJ databases">
        <authorList>
            <consortium name="Genoscope - CEA"/>
            <person name="William W."/>
        </authorList>
    </citation>
    <scope>NUCLEOTIDE SEQUENCE</scope>
</reference>
<dbReference type="Proteomes" id="UP000692954">
    <property type="component" value="Unassembled WGS sequence"/>
</dbReference>
<gene>
    <name evidence="1" type="ORF">PSON_ATCC_30995.1.T1470016</name>
</gene>
<comment type="caution">
    <text evidence="1">The sequence shown here is derived from an EMBL/GenBank/DDBJ whole genome shotgun (WGS) entry which is preliminary data.</text>
</comment>
<organism evidence="1 2">
    <name type="scientific">Paramecium sonneborni</name>
    <dbReference type="NCBI Taxonomy" id="65129"/>
    <lineage>
        <taxon>Eukaryota</taxon>
        <taxon>Sar</taxon>
        <taxon>Alveolata</taxon>
        <taxon>Ciliophora</taxon>
        <taxon>Intramacronucleata</taxon>
        <taxon>Oligohymenophorea</taxon>
        <taxon>Peniculida</taxon>
        <taxon>Parameciidae</taxon>
        <taxon>Paramecium</taxon>
    </lineage>
</organism>
<keyword evidence="2" id="KW-1185">Reference proteome</keyword>
<dbReference type="AlphaFoldDB" id="A0A8S1R940"/>
<proteinExistence type="predicted"/>